<dbReference type="Pfam" id="PF05175">
    <property type="entry name" value="MTS"/>
    <property type="match status" value="1"/>
</dbReference>
<keyword evidence="6" id="KW-1185">Reference proteome</keyword>
<organism evidence="5 6">
    <name type="scientific">Acinetobacter halotolerans</name>
    <dbReference type="NCBI Taxonomy" id="1752076"/>
    <lineage>
        <taxon>Bacteria</taxon>
        <taxon>Pseudomonadati</taxon>
        <taxon>Pseudomonadota</taxon>
        <taxon>Gammaproteobacteria</taxon>
        <taxon>Moraxellales</taxon>
        <taxon>Moraxellaceae</taxon>
        <taxon>Acinetobacter</taxon>
    </lineage>
</organism>
<dbReference type="Gene3D" id="3.40.50.150">
    <property type="entry name" value="Vaccinia Virus protein VP39"/>
    <property type="match status" value="1"/>
</dbReference>
<dbReference type="InterPro" id="IPR050320">
    <property type="entry name" value="N5-glutamine_MTase"/>
</dbReference>
<dbReference type="GO" id="GO:0036009">
    <property type="term" value="F:protein-glutamine N-methyltransferase activity"/>
    <property type="evidence" value="ECO:0007669"/>
    <property type="project" value="TreeGrafter"/>
</dbReference>
<dbReference type="GO" id="GO:0003676">
    <property type="term" value="F:nucleic acid binding"/>
    <property type="evidence" value="ECO:0007669"/>
    <property type="project" value="InterPro"/>
</dbReference>
<keyword evidence="1 5" id="KW-0489">Methyltransferase</keyword>
<comment type="caution">
    <text evidence="5">The sequence shown here is derived from an EMBL/GenBank/DDBJ whole genome shotgun (WGS) entry which is preliminary data.</text>
</comment>
<proteinExistence type="predicted"/>
<dbReference type="CDD" id="cd02440">
    <property type="entry name" value="AdoMet_MTases"/>
    <property type="match status" value="1"/>
</dbReference>
<feature type="domain" description="Methyltransferase small" evidence="4">
    <location>
        <begin position="140"/>
        <end position="258"/>
    </location>
</feature>
<name>A0A4Q6XME7_9GAMM</name>
<evidence type="ECO:0000256" key="2">
    <source>
        <dbReference type="ARBA" id="ARBA00022679"/>
    </source>
</evidence>
<protein>
    <submittedName>
        <fullName evidence="5">Class I SAM-dependent methyltransferase</fullName>
    </submittedName>
</protein>
<dbReference type="EMBL" id="SGIM01000002">
    <property type="protein sequence ID" value="RZF55877.1"/>
    <property type="molecule type" value="Genomic_DNA"/>
</dbReference>
<keyword evidence="3" id="KW-0949">S-adenosyl-L-methionine</keyword>
<dbReference type="PROSITE" id="PS00092">
    <property type="entry name" value="N6_MTASE"/>
    <property type="match status" value="1"/>
</dbReference>
<dbReference type="InterPro" id="IPR007848">
    <property type="entry name" value="Small_mtfrase_dom"/>
</dbReference>
<evidence type="ECO:0000256" key="1">
    <source>
        <dbReference type="ARBA" id="ARBA00022603"/>
    </source>
</evidence>
<evidence type="ECO:0000313" key="5">
    <source>
        <dbReference type="EMBL" id="RZF55877.1"/>
    </source>
</evidence>
<evidence type="ECO:0000256" key="3">
    <source>
        <dbReference type="ARBA" id="ARBA00022691"/>
    </source>
</evidence>
<evidence type="ECO:0000313" key="6">
    <source>
        <dbReference type="Proteomes" id="UP000292110"/>
    </source>
</evidence>
<gene>
    <name evidence="5" type="ORF">EXE30_03460</name>
</gene>
<sequence>MKQHLDTSLLQQHALLFLLKFLKEQNYRFTVITPLTHERIIKRKEGLSSRFTTLRDIFGWNLPFAPEDLDPQLFVLLEKADLIRIENNQCFSKIRVASLEDELFIHSAFPTVENDAVFFGPDTYRFYYHLKQYLLTQSPSCQRAVELCCGTSAVAISIAKRFPSISEIFTADINPKALFYSQVNQQFNGLENIYPIHSNLFSNLEGSFDLIFANPPYLMDIQERQYRHGGNNLDGTELSFNILREAVKRLAPNGSIFLYTGISISQYGNKFLEAIQSWIINYPTLKCTYEEIDPDVFGEELEQPNYQHIERIAVVLVKITAI</sequence>
<dbReference type="InterPro" id="IPR029063">
    <property type="entry name" value="SAM-dependent_MTases_sf"/>
</dbReference>
<dbReference type="AlphaFoldDB" id="A0A4Q6XME7"/>
<dbReference type="InterPro" id="IPR002052">
    <property type="entry name" value="DNA_methylase_N6_adenine_CS"/>
</dbReference>
<dbReference type="Proteomes" id="UP000292110">
    <property type="component" value="Unassembled WGS sequence"/>
</dbReference>
<dbReference type="GO" id="GO:0032259">
    <property type="term" value="P:methylation"/>
    <property type="evidence" value="ECO:0007669"/>
    <property type="project" value="UniProtKB-KW"/>
</dbReference>
<dbReference type="SUPFAM" id="SSF53335">
    <property type="entry name" value="S-adenosyl-L-methionine-dependent methyltransferases"/>
    <property type="match status" value="1"/>
</dbReference>
<reference evidence="5 6" key="1">
    <citation type="submission" date="2019-02" db="EMBL/GenBank/DDBJ databases">
        <title>The draft genome of Acinetobacter halotolerans strain JCM 31009.</title>
        <authorList>
            <person name="Qin J."/>
            <person name="Feng Y."/>
            <person name="Nemec A."/>
            <person name="Zong Z."/>
        </authorList>
    </citation>
    <scope>NUCLEOTIDE SEQUENCE [LARGE SCALE GENOMIC DNA]</scope>
    <source>
        <strain evidence="5 6">JCM 31009</strain>
    </source>
</reference>
<dbReference type="RefSeq" id="WP_130161212.1">
    <property type="nucleotide sequence ID" value="NZ_SGIM01000002.1"/>
</dbReference>
<accession>A0A4Q6XME7</accession>
<keyword evidence="2 5" id="KW-0808">Transferase</keyword>
<dbReference type="PANTHER" id="PTHR18895:SF74">
    <property type="entry name" value="MTRF1L RELEASE FACTOR GLUTAMINE METHYLTRANSFERASE"/>
    <property type="match status" value="1"/>
</dbReference>
<dbReference type="PANTHER" id="PTHR18895">
    <property type="entry name" value="HEMK METHYLTRANSFERASE"/>
    <property type="match status" value="1"/>
</dbReference>
<evidence type="ECO:0000259" key="4">
    <source>
        <dbReference type="Pfam" id="PF05175"/>
    </source>
</evidence>